<accession>A0A2S6HFK9</accession>
<comment type="caution">
    <text evidence="3">The sequence shown here is derived from an EMBL/GenBank/DDBJ whole genome shotgun (WGS) entry which is preliminary data.</text>
</comment>
<dbReference type="Proteomes" id="UP000240010">
    <property type="component" value="Unassembled WGS sequence"/>
</dbReference>
<dbReference type="PROSITE" id="PS51257">
    <property type="entry name" value="PROKAR_LIPOPROTEIN"/>
    <property type="match status" value="1"/>
</dbReference>
<gene>
    <name evidence="3" type="ORF">B0F87_104367</name>
</gene>
<evidence type="ECO:0000313" key="3">
    <source>
        <dbReference type="EMBL" id="PPK76275.1"/>
    </source>
</evidence>
<dbReference type="Pfam" id="PF03886">
    <property type="entry name" value="ABC_trans_aux"/>
    <property type="match status" value="1"/>
</dbReference>
<dbReference type="EMBL" id="PTIZ01000004">
    <property type="protein sequence ID" value="PPK76275.1"/>
    <property type="molecule type" value="Genomic_DNA"/>
</dbReference>
<keyword evidence="1" id="KW-0732">Signal</keyword>
<feature type="domain" description="ABC-type transport auxiliary lipoprotein component" evidence="2">
    <location>
        <begin position="35"/>
        <end position="191"/>
    </location>
</feature>
<protein>
    <recommendedName>
        <fullName evidence="2">ABC-type transport auxiliary lipoprotein component domain-containing protein</fullName>
    </recommendedName>
</protein>
<organism evidence="3 4">
    <name type="scientific">Methylobacter tundripaludum</name>
    <dbReference type="NCBI Taxonomy" id="173365"/>
    <lineage>
        <taxon>Bacteria</taxon>
        <taxon>Pseudomonadati</taxon>
        <taxon>Pseudomonadota</taxon>
        <taxon>Gammaproteobacteria</taxon>
        <taxon>Methylococcales</taxon>
        <taxon>Methylococcaceae</taxon>
        <taxon>Methylobacter</taxon>
    </lineage>
</organism>
<dbReference type="InterPro" id="IPR005586">
    <property type="entry name" value="ABC_trans_aux"/>
</dbReference>
<sequence>MANRLSKWLIALSTVTLLSACISTPPTQFYVLEPLSEPPPSSTTIAEKKRQIGIGPVSIPTLLERKQIVTRLPDNSVKIAEFHQWASPLKDNVAQVLTHNLATLQTGDLIRAYPWSAYGTIDYRIIIDIIRFDTRPEQTVDFEANWAIMNEKNHTLLSHGRSKIEHPLNDPSYPAAVKALNKVLSEFSQELSQALGKIK</sequence>
<dbReference type="RefSeq" id="WP_146086214.1">
    <property type="nucleotide sequence ID" value="NZ_PTIZ01000004.1"/>
</dbReference>
<dbReference type="AlphaFoldDB" id="A0A2S6HFK9"/>
<evidence type="ECO:0000256" key="1">
    <source>
        <dbReference type="SAM" id="SignalP"/>
    </source>
</evidence>
<feature type="chain" id="PRO_5015610954" description="ABC-type transport auxiliary lipoprotein component domain-containing protein" evidence="1">
    <location>
        <begin position="21"/>
        <end position="199"/>
    </location>
</feature>
<reference evidence="3 4" key="1">
    <citation type="submission" date="2018-02" db="EMBL/GenBank/DDBJ databases">
        <title>Subsurface microbial communities from deep shales in Ohio and West Virginia, USA.</title>
        <authorList>
            <person name="Wrighton K."/>
        </authorList>
    </citation>
    <scope>NUCLEOTIDE SEQUENCE [LARGE SCALE GENOMIC DNA]</scope>
    <source>
        <strain evidence="3 4">OWC-DMM</strain>
    </source>
</reference>
<evidence type="ECO:0000313" key="4">
    <source>
        <dbReference type="Proteomes" id="UP000240010"/>
    </source>
</evidence>
<feature type="signal peptide" evidence="1">
    <location>
        <begin position="1"/>
        <end position="20"/>
    </location>
</feature>
<name>A0A2S6HFK9_9GAMM</name>
<dbReference type="SUPFAM" id="SSF159594">
    <property type="entry name" value="XCC0632-like"/>
    <property type="match status" value="1"/>
</dbReference>
<dbReference type="Gene3D" id="3.40.50.10610">
    <property type="entry name" value="ABC-type transport auxiliary lipoprotein component"/>
    <property type="match status" value="1"/>
</dbReference>
<proteinExistence type="predicted"/>
<evidence type="ECO:0000259" key="2">
    <source>
        <dbReference type="Pfam" id="PF03886"/>
    </source>
</evidence>